<dbReference type="AlphaFoldDB" id="A0A656Z2K5"/>
<evidence type="ECO:0000313" key="1">
    <source>
        <dbReference type="EMBL" id="KYB44897.1"/>
    </source>
</evidence>
<proteinExistence type="predicted"/>
<comment type="caution">
    <text evidence="1">The sequence shown here is derived from an EMBL/GenBank/DDBJ whole genome shotgun (WGS) entry which is preliminary data.</text>
</comment>
<protein>
    <submittedName>
        <fullName evidence="1">Uncharacterized protein</fullName>
    </submittedName>
</protein>
<reference evidence="1" key="1">
    <citation type="submission" date="2016-02" db="EMBL/GenBank/DDBJ databases">
        <title>Genomic sequences of Ochrobactrum anthropi.</title>
        <authorList>
            <person name="Chudasama K.S."/>
            <person name="Thaker V.S."/>
        </authorList>
    </citation>
    <scope>NUCLEOTIDE SEQUENCE [LARGE SCALE GENOMIC DNA]</scope>
    <source>
        <strain evidence="1">SUBG007</strain>
    </source>
</reference>
<organism evidence="1">
    <name type="scientific">Brucella anthropi</name>
    <name type="common">Ochrobactrum anthropi</name>
    <dbReference type="NCBI Taxonomy" id="529"/>
    <lineage>
        <taxon>Bacteria</taxon>
        <taxon>Pseudomonadati</taxon>
        <taxon>Pseudomonadota</taxon>
        <taxon>Alphaproteobacteria</taxon>
        <taxon>Hyphomicrobiales</taxon>
        <taxon>Brucellaceae</taxon>
        <taxon>Brucella/Ochrobactrum group</taxon>
        <taxon>Brucella</taxon>
    </lineage>
</organism>
<accession>A0A656Z2K5</accession>
<gene>
    <name evidence="1" type="ORF">AB664_17370</name>
</gene>
<name>A0A656Z2K5_BRUAN</name>
<sequence>MAIEITGLRMGGTTRDQPLLTVITRDMIHDIIVIVATTAQIDGGMIQVAQGPSVEMIMPGLLCKDQFNDRNRFSDPSSLALLRQEEMNQVTRNIRMVCVL</sequence>
<dbReference type="EMBL" id="LUAY01007219">
    <property type="protein sequence ID" value="KYB44897.1"/>
    <property type="molecule type" value="Genomic_DNA"/>
</dbReference>